<reference evidence="2" key="3">
    <citation type="journal article" date="2000" name="Genome Res.">
        <title>RIKEN integrated sequence analysis (RISA) system--384-format sequencing pipeline with 384 multicapillary sequencer.</title>
        <authorList>
            <person name="Shibata K."/>
            <person name="Itoh M."/>
            <person name="Aizawa K."/>
            <person name="Nagaoka S."/>
            <person name="Sasaki N."/>
            <person name="Carninci P."/>
            <person name="Konno H."/>
            <person name="Akiyama J."/>
            <person name="Nishi K."/>
            <person name="Kitsunai T."/>
            <person name="Tashiro H."/>
            <person name="Itoh M."/>
            <person name="Sumi N."/>
            <person name="Ishii Y."/>
            <person name="Nakamura S."/>
            <person name="Hazama M."/>
            <person name="Nishine T."/>
            <person name="Harada A."/>
            <person name="Yamamoto R."/>
            <person name="Matsumoto H."/>
            <person name="Sakaguchi S."/>
            <person name="Ikegami T."/>
            <person name="Kashiwagi K."/>
            <person name="Fujiwake S."/>
            <person name="Inoue K."/>
            <person name="Togawa Y."/>
            <person name="Izawa M."/>
            <person name="Ohara E."/>
            <person name="Watahiki M."/>
            <person name="Yoneda Y."/>
            <person name="Ishikawa T."/>
            <person name="Ozawa K."/>
            <person name="Tanaka T."/>
            <person name="Matsuura S."/>
            <person name="Kawai J."/>
            <person name="Okazaki Y."/>
            <person name="Muramatsu M."/>
            <person name="Inoue Y."/>
            <person name="Kira A."/>
            <person name="Hayashizaki Y."/>
        </authorList>
    </citation>
    <scope>NUCLEOTIDE SEQUENCE</scope>
    <source>
        <strain evidence="2">C57BL/6J</strain>
    </source>
</reference>
<accession>Q9CWM8</accession>
<name>Q9CWM8_MOUSE</name>
<dbReference type="MGI" id="MGI:1916967">
    <property type="gene designation" value="2410017I17Rik"/>
</dbReference>
<reference evidence="2" key="1">
    <citation type="journal article" date="1999" name="Methods Enzymol.">
        <title>High-efficiency full-length cDNA cloning.</title>
        <authorList>
            <person name="Carninci P."/>
            <person name="Hayashizaki Y."/>
        </authorList>
    </citation>
    <scope>NUCLEOTIDE SEQUENCE</scope>
    <source>
        <strain evidence="2">C57BL/6J</strain>
    </source>
</reference>
<reference evidence="2" key="8">
    <citation type="journal article" date="2005" name="Science">
        <title>Antisense Transcription in the Mammalian Transcriptome.</title>
        <authorList>
            <consortium name="RIKEN Genome Exploration Research Group and Genome Science Group (Genome Network Project Core Group) and the FANTOM Consortium"/>
        </authorList>
    </citation>
    <scope>NUCLEOTIDE SEQUENCE</scope>
    <source>
        <strain evidence="2">C57BL/6J</strain>
    </source>
</reference>
<protein>
    <submittedName>
        <fullName evidence="2">Uncharacterized protein</fullName>
    </submittedName>
</protein>
<dbReference type="AlphaFoldDB" id="Q9CWM8"/>
<reference evidence="2" key="4">
    <citation type="submission" date="2000-07" db="EMBL/GenBank/DDBJ databases">
        <authorList>
            <person name="Adachi J."/>
            <person name="Aizawa K."/>
            <person name="Akahira S."/>
            <person name="Akimura T."/>
            <person name="Arai A."/>
            <person name="Aono H."/>
            <person name="Arakawa T."/>
            <person name="Bono H."/>
            <person name="Carninci P."/>
            <person name="Fukuda S."/>
            <person name="Fukunishi Y."/>
            <person name="Furuno M."/>
            <person name="Hanagaki T."/>
            <person name="Hara A."/>
            <person name="Hayatsu N."/>
            <person name="Hiramoto K."/>
            <person name="Hiraoka T."/>
            <person name="Hori F."/>
            <person name="Imotani K."/>
            <person name="Ishii Y."/>
            <person name="Itoh M."/>
            <person name="Izawa M."/>
            <person name="Kasukawa T."/>
            <person name="Kato H."/>
            <person name="Kawai J."/>
            <person name="Kojima Y."/>
            <person name="Konno H."/>
            <person name="Kouda M."/>
            <person name="Koya S."/>
            <person name="Kurihara C."/>
            <person name="Matsuyama T."/>
            <person name="Miyazaki A."/>
            <person name="Nishi K."/>
            <person name="Nomura K."/>
            <person name="Numazaki R."/>
            <person name="Ohno M."/>
            <person name="Okazaki Y."/>
            <person name="Okido T."/>
            <person name="Owa C."/>
            <person name="Saito H."/>
            <person name="Saito R."/>
            <person name="Sakai C."/>
            <person name="Sakai K."/>
            <person name="Sano H."/>
            <person name="Sasaki D."/>
            <person name="Shibata K."/>
            <person name="Shibata Y."/>
            <person name="Shinagawa A."/>
            <person name="Shiraki T."/>
            <person name="Sogabe Y."/>
            <person name="Suzuki H."/>
            <person name="Tagami M."/>
            <person name="Tagawa A."/>
            <person name="Takahashi F."/>
            <person name="Tanaka T."/>
            <person name="Tejima Y."/>
            <person name="Toya T."/>
            <person name="Yamamura T."/>
            <person name="Yasunishi A."/>
            <person name="Yoshida K."/>
            <person name="Yoshino M."/>
            <person name="Muramatsu M."/>
            <person name="Hayashizaki Y."/>
        </authorList>
    </citation>
    <scope>NUCLEOTIDE SEQUENCE</scope>
    <source>
        <strain evidence="2">C57BL/6J</strain>
    </source>
</reference>
<dbReference type="EMBL" id="AK010524">
    <property type="protein sequence ID" value="BAB27005.1"/>
    <property type="molecule type" value="mRNA"/>
</dbReference>
<gene>
    <name evidence="3" type="primary">2410017I17Rik</name>
</gene>
<reference evidence="2" key="5">
    <citation type="journal article" date="2001" name="Nature">
        <title>Functional annotation of a full-length mouse cDNA collection.</title>
        <authorList>
            <consortium name="The RIKEN Genome Exploration Research Group Phase II Team and the FANTOM Consortium"/>
        </authorList>
    </citation>
    <scope>NUCLEOTIDE SEQUENCE</scope>
    <source>
        <strain evidence="2">C57BL/6J</strain>
    </source>
</reference>
<reference evidence="2" key="2">
    <citation type="journal article" date="2000" name="Genome Res.">
        <title>Normalization and subtraction of cap-trapper-selected cDNAs to prepare full-length cDNA libraries for rapid discovery of new genes.</title>
        <authorList>
            <person name="Carninci P."/>
            <person name="Shibata Y."/>
            <person name="Hayatsu N."/>
            <person name="Sugahara Y."/>
            <person name="Shibata K."/>
            <person name="Itoh M."/>
            <person name="Konno H."/>
            <person name="Okazaki Y."/>
            <person name="Muramatsu M."/>
            <person name="Hayashizaki Y."/>
        </authorList>
    </citation>
    <scope>NUCLEOTIDE SEQUENCE</scope>
    <source>
        <strain evidence="2">C57BL/6J</strain>
    </source>
</reference>
<dbReference type="AGR" id="MGI:1916967"/>
<evidence type="ECO:0000313" key="2">
    <source>
        <dbReference type="EMBL" id="BAB27005.1"/>
    </source>
</evidence>
<reference evidence="2" key="6">
    <citation type="journal article" date="2002" name="Nature">
        <title>Analysis of the mouse transcriptome based on functional annotation of 60,770 full-length cDNAs.</title>
        <authorList>
            <consortium name="The FANTOM Consortium and the RIKEN Genome Exploration Research Group Phase I and II Team"/>
        </authorList>
    </citation>
    <scope>NUCLEOTIDE SEQUENCE</scope>
    <source>
        <strain evidence="2">C57BL/6J</strain>
    </source>
</reference>
<organism evidence="2">
    <name type="scientific">Mus musculus</name>
    <name type="common">Mouse</name>
    <dbReference type="NCBI Taxonomy" id="10090"/>
    <lineage>
        <taxon>Eukaryota</taxon>
        <taxon>Metazoa</taxon>
        <taxon>Chordata</taxon>
        <taxon>Craniata</taxon>
        <taxon>Vertebrata</taxon>
        <taxon>Euteleostomi</taxon>
        <taxon>Mammalia</taxon>
        <taxon>Eutheria</taxon>
        <taxon>Euarchontoglires</taxon>
        <taxon>Glires</taxon>
        <taxon>Rodentia</taxon>
        <taxon>Myomorpha</taxon>
        <taxon>Muroidea</taxon>
        <taxon>Muridae</taxon>
        <taxon>Murinae</taxon>
        <taxon>Mus</taxon>
        <taxon>Mus</taxon>
    </lineage>
</organism>
<sequence length="195" mass="20285">MGSLTTLALVVVAKQGTSLGNSSHGPLRLLSVAPSTQGPGASSMAHAAHISDSPRRCRSARTACSPRRRLPCTGASRGPAGTWQWRNTASSVSLRAARSETLTSSPDPGLVSGSGREQGAGLATWLEKGRRVGWAARGPGFPCAVPDPPMPPEAFSLPTPHPPVRVWVQARAVACSKKQLSLHLPPSGNQEGSEF</sequence>
<feature type="region of interest" description="Disordered" evidence="1">
    <location>
        <begin position="33"/>
        <end position="54"/>
    </location>
</feature>
<evidence type="ECO:0000256" key="1">
    <source>
        <dbReference type="SAM" id="MobiDB-lite"/>
    </source>
</evidence>
<proteinExistence type="evidence at transcript level"/>
<reference evidence="2" key="7">
    <citation type="journal article" date="2005" name="Science">
        <title>The Transcriptional Landscape of the Mammalian Genome.</title>
        <authorList>
            <consortium name="The FANTOM Consortium"/>
            <consortium name="Riken Genome Exploration Research Group and Genome Science Group (Genome Network Project Core Group)"/>
        </authorList>
    </citation>
    <scope>NUCLEOTIDE SEQUENCE</scope>
    <source>
        <strain evidence="2">C57BL/6J</strain>
    </source>
</reference>
<evidence type="ECO:0000313" key="3">
    <source>
        <dbReference type="MGI" id="MGI:1916967"/>
    </source>
</evidence>